<dbReference type="AlphaFoldDB" id="X6NQZ3"/>
<organism evidence="1 2">
    <name type="scientific">Reticulomyxa filosa</name>
    <dbReference type="NCBI Taxonomy" id="46433"/>
    <lineage>
        <taxon>Eukaryota</taxon>
        <taxon>Sar</taxon>
        <taxon>Rhizaria</taxon>
        <taxon>Retaria</taxon>
        <taxon>Foraminifera</taxon>
        <taxon>Monothalamids</taxon>
        <taxon>Reticulomyxidae</taxon>
        <taxon>Reticulomyxa</taxon>
    </lineage>
</organism>
<evidence type="ECO:0000313" key="1">
    <source>
        <dbReference type="EMBL" id="ETO28338.1"/>
    </source>
</evidence>
<accession>X6NQZ3</accession>
<proteinExistence type="predicted"/>
<keyword evidence="2" id="KW-1185">Reference proteome</keyword>
<gene>
    <name evidence="1" type="ORF">RFI_08799</name>
</gene>
<dbReference type="Proteomes" id="UP000023152">
    <property type="component" value="Unassembled WGS sequence"/>
</dbReference>
<name>X6NQZ3_RETFI</name>
<comment type="caution">
    <text evidence="1">The sequence shown here is derived from an EMBL/GenBank/DDBJ whole genome shotgun (WGS) entry which is preliminary data.</text>
</comment>
<dbReference type="EMBL" id="ASPP01006718">
    <property type="protein sequence ID" value="ETO28338.1"/>
    <property type="molecule type" value="Genomic_DNA"/>
</dbReference>
<protein>
    <submittedName>
        <fullName evidence="1">Uncharacterized protein</fullName>
    </submittedName>
</protein>
<sequence>MSQYSSDAKEAPSFVNNHLTAQAKHAAKLSDPNSVLHSHESIAKKLEELKEIHLDGRLFVAVDLMEKMYASVKSDEVKDDTCDLVKELDAYPLIVDIRVKHNETLQM</sequence>
<evidence type="ECO:0000313" key="2">
    <source>
        <dbReference type="Proteomes" id="UP000023152"/>
    </source>
</evidence>
<reference evidence="1 2" key="1">
    <citation type="journal article" date="2013" name="Curr. Biol.">
        <title>The Genome of the Foraminiferan Reticulomyxa filosa.</title>
        <authorList>
            <person name="Glockner G."/>
            <person name="Hulsmann N."/>
            <person name="Schleicher M."/>
            <person name="Noegel A.A."/>
            <person name="Eichinger L."/>
            <person name="Gallinger C."/>
            <person name="Pawlowski J."/>
            <person name="Sierra R."/>
            <person name="Euteneuer U."/>
            <person name="Pillet L."/>
            <person name="Moustafa A."/>
            <person name="Platzer M."/>
            <person name="Groth M."/>
            <person name="Szafranski K."/>
            <person name="Schliwa M."/>
        </authorList>
    </citation>
    <scope>NUCLEOTIDE SEQUENCE [LARGE SCALE GENOMIC DNA]</scope>
</reference>